<evidence type="ECO:0000313" key="3">
    <source>
        <dbReference type="Proteomes" id="UP000008281"/>
    </source>
</evidence>
<proteinExistence type="predicted"/>
<reference evidence="2" key="1">
    <citation type="submission" date="2007-07" db="EMBL/GenBank/DDBJ databases">
        <title>PCAP assembly of the Caenorhabditis remanei genome.</title>
        <authorList>
            <consortium name="The Caenorhabditis remanei Sequencing Consortium"/>
            <person name="Wilson R.K."/>
        </authorList>
    </citation>
    <scope>NUCLEOTIDE SEQUENCE [LARGE SCALE GENOMIC DNA]</scope>
    <source>
        <strain evidence="2">PB4641</strain>
    </source>
</reference>
<feature type="region of interest" description="Disordered" evidence="1">
    <location>
        <begin position="101"/>
        <end position="131"/>
    </location>
</feature>
<name>E3NTK4_CAERE</name>
<sequence>MCITSINKDVGGQKEDSVGDQDEQLALKNFLGGGSVEEVLEKLEEISDEFLNFFDEEAAGKSPNITKDLDSSLHEMMEEICEQIPLRKVVPNQSDLEWRPMVNDENLMPRNSTIGPIRRQKSKRSRKVGTPYHNGESLKIFI</sequence>
<dbReference type="InParanoid" id="E3NTK4"/>
<keyword evidence="3" id="KW-1185">Reference proteome</keyword>
<evidence type="ECO:0000256" key="1">
    <source>
        <dbReference type="SAM" id="MobiDB-lite"/>
    </source>
</evidence>
<dbReference type="Proteomes" id="UP000008281">
    <property type="component" value="Unassembled WGS sequence"/>
</dbReference>
<feature type="compositionally biased region" description="Basic residues" evidence="1">
    <location>
        <begin position="118"/>
        <end position="127"/>
    </location>
</feature>
<dbReference type="AlphaFoldDB" id="E3NTK4"/>
<evidence type="ECO:0000313" key="2">
    <source>
        <dbReference type="EMBL" id="EFO92508.1"/>
    </source>
</evidence>
<dbReference type="HOGENOM" id="CLU_1817573_0_0_1"/>
<protein>
    <submittedName>
        <fullName evidence="2">Uncharacterized protein</fullName>
    </submittedName>
</protein>
<dbReference type="EMBL" id="DS270226">
    <property type="protein sequence ID" value="EFO92508.1"/>
    <property type="molecule type" value="Genomic_DNA"/>
</dbReference>
<accession>E3NTK4</accession>
<organism evidence="3">
    <name type="scientific">Caenorhabditis remanei</name>
    <name type="common">Caenorhabditis vulgaris</name>
    <dbReference type="NCBI Taxonomy" id="31234"/>
    <lineage>
        <taxon>Eukaryota</taxon>
        <taxon>Metazoa</taxon>
        <taxon>Ecdysozoa</taxon>
        <taxon>Nematoda</taxon>
        <taxon>Chromadorea</taxon>
        <taxon>Rhabditida</taxon>
        <taxon>Rhabditina</taxon>
        <taxon>Rhabditomorpha</taxon>
        <taxon>Rhabditoidea</taxon>
        <taxon>Rhabditidae</taxon>
        <taxon>Peloderinae</taxon>
        <taxon>Caenorhabditis</taxon>
    </lineage>
</organism>
<gene>
    <name evidence="2" type="ORF">CRE_20147</name>
</gene>